<evidence type="ECO:0000256" key="7">
    <source>
        <dbReference type="SAM" id="Phobius"/>
    </source>
</evidence>
<dbReference type="InterPro" id="IPR052337">
    <property type="entry name" value="SAT4-like"/>
</dbReference>
<feature type="region of interest" description="Disordered" evidence="6">
    <location>
        <begin position="344"/>
        <end position="367"/>
    </location>
</feature>
<dbReference type="EMBL" id="JAPEVB010000007">
    <property type="protein sequence ID" value="KAJ4385727.1"/>
    <property type="molecule type" value="Genomic_DNA"/>
</dbReference>
<dbReference type="OrthoDB" id="5429740at2759"/>
<evidence type="ECO:0000256" key="1">
    <source>
        <dbReference type="ARBA" id="ARBA00004141"/>
    </source>
</evidence>
<proteinExistence type="inferred from homology"/>
<feature type="transmembrane region" description="Helical" evidence="7">
    <location>
        <begin position="46"/>
        <end position="71"/>
    </location>
</feature>
<keyword evidence="10" id="KW-1185">Reference proteome</keyword>
<keyword evidence="2 7" id="KW-0812">Transmembrane</keyword>
<evidence type="ECO:0000256" key="2">
    <source>
        <dbReference type="ARBA" id="ARBA00022692"/>
    </source>
</evidence>
<feature type="transmembrane region" description="Helical" evidence="7">
    <location>
        <begin position="12"/>
        <end position="34"/>
    </location>
</feature>
<feature type="transmembrane region" description="Helical" evidence="7">
    <location>
        <begin position="128"/>
        <end position="150"/>
    </location>
</feature>
<dbReference type="Proteomes" id="UP001140453">
    <property type="component" value="Unassembled WGS sequence"/>
</dbReference>
<evidence type="ECO:0000259" key="8">
    <source>
        <dbReference type="Pfam" id="PF20684"/>
    </source>
</evidence>
<feature type="domain" description="Rhodopsin" evidence="8">
    <location>
        <begin position="41"/>
        <end position="277"/>
    </location>
</feature>
<evidence type="ECO:0000256" key="5">
    <source>
        <dbReference type="ARBA" id="ARBA00038359"/>
    </source>
</evidence>
<feature type="transmembrane region" description="Helical" evidence="7">
    <location>
        <begin position="249"/>
        <end position="272"/>
    </location>
</feature>
<keyword evidence="4 7" id="KW-0472">Membrane</keyword>
<evidence type="ECO:0000256" key="3">
    <source>
        <dbReference type="ARBA" id="ARBA00022989"/>
    </source>
</evidence>
<evidence type="ECO:0000256" key="4">
    <source>
        <dbReference type="ARBA" id="ARBA00023136"/>
    </source>
</evidence>
<comment type="caution">
    <text evidence="9">The sequence shown here is derived from an EMBL/GenBank/DDBJ whole genome shotgun (WGS) entry which is preliminary data.</text>
</comment>
<feature type="transmembrane region" description="Helical" evidence="7">
    <location>
        <begin position="91"/>
        <end position="116"/>
    </location>
</feature>
<dbReference type="InterPro" id="IPR049326">
    <property type="entry name" value="Rhodopsin_dom_fungi"/>
</dbReference>
<comment type="similarity">
    <text evidence="5">Belongs to the SAT4 family.</text>
</comment>
<dbReference type="PANTHER" id="PTHR33048:SF155">
    <property type="entry name" value="INTEGRAL MEMBRANE PROTEIN"/>
    <property type="match status" value="1"/>
</dbReference>
<name>A0A9W8YIE5_9PEZI</name>
<dbReference type="PANTHER" id="PTHR33048">
    <property type="entry name" value="PTH11-LIKE INTEGRAL MEMBRANE PROTEIN (AFU_ORTHOLOGUE AFUA_5G11245)"/>
    <property type="match status" value="1"/>
</dbReference>
<feature type="transmembrane region" description="Helical" evidence="7">
    <location>
        <begin position="207"/>
        <end position="229"/>
    </location>
</feature>
<sequence length="367" mass="40373">MSIWDSNDLGDISVKVSWALFGPALFTFGLRVFCRLQYSPRLGGGLYIDDFITLACLIVLFLFCILVTVAHEHGTGEHFASLSALDQVQSLKWSAILLAVTPWICTLPKFAIITTLSRILNYGTKTKIAFWGLALSSQAMVLGLMIWGLVQCSPTPFQWDKSIEGGWCADPNIYMRFGYVTYMYSTVLDVFFALYPVPFVMRLNMPLAARLGVAISLSLSLAGFAISVYKFTLFPQLGAILPTDPSFPMVYLAMTHAAEGSFLIISTSLATLRPLYRGIKQQVVDRSLTSAFTRRPASTIKYHASSIDPVQEDYSDGKQISGAYIGLFDRLNRPSDGESELDLALRIPSGEKSPVSSTSEGGVDEKC</sequence>
<protein>
    <recommendedName>
        <fullName evidence="8">Rhodopsin domain-containing protein</fullName>
    </recommendedName>
</protein>
<comment type="subcellular location">
    <subcellularLocation>
        <location evidence="1">Membrane</location>
        <topology evidence="1">Multi-pass membrane protein</topology>
    </subcellularLocation>
</comment>
<organism evidence="9 10">
    <name type="scientific">Gnomoniopsis smithogilvyi</name>
    <dbReference type="NCBI Taxonomy" id="1191159"/>
    <lineage>
        <taxon>Eukaryota</taxon>
        <taxon>Fungi</taxon>
        <taxon>Dikarya</taxon>
        <taxon>Ascomycota</taxon>
        <taxon>Pezizomycotina</taxon>
        <taxon>Sordariomycetes</taxon>
        <taxon>Sordariomycetidae</taxon>
        <taxon>Diaporthales</taxon>
        <taxon>Gnomoniaceae</taxon>
        <taxon>Gnomoniopsis</taxon>
    </lineage>
</organism>
<dbReference type="GO" id="GO:0016020">
    <property type="term" value="C:membrane"/>
    <property type="evidence" value="ECO:0007669"/>
    <property type="project" value="UniProtKB-SubCell"/>
</dbReference>
<keyword evidence="3 7" id="KW-1133">Transmembrane helix</keyword>
<reference evidence="9" key="1">
    <citation type="submission" date="2022-10" db="EMBL/GenBank/DDBJ databases">
        <title>Tapping the CABI collections for fungal endophytes: first genome assemblies for Collariella, Neodidymelliopsis, Ascochyta clinopodiicola, Didymella pomorum, Didymosphaeria variabile, Neocosmospora piperis and Neocucurbitaria cava.</title>
        <authorList>
            <person name="Hill R."/>
        </authorList>
    </citation>
    <scope>NUCLEOTIDE SEQUENCE</scope>
    <source>
        <strain evidence="9">IMI 355082</strain>
    </source>
</reference>
<evidence type="ECO:0000313" key="9">
    <source>
        <dbReference type="EMBL" id="KAJ4385727.1"/>
    </source>
</evidence>
<feature type="transmembrane region" description="Helical" evidence="7">
    <location>
        <begin position="177"/>
        <end position="195"/>
    </location>
</feature>
<dbReference type="AlphaFoldDB" id="A0A9W8YIE5"/>
<dbReference type="Pfam" id="PF20684">
    <property type="entry name" value="Fung_rhodopsin"/>
    <property type="match status" value="1"/>
</dbReference>
<gene>
    <name evidence="9" type="ORF">N0V93_010157</name>
</gene>
<accession>A0A9W8YIE5</accession>
<evidence type="ECO:0000256" key="6">
    <source>
        <dbReference type="SAM" id="MobiDB-lite"/>
    </source>
</evidence>
<evidence type="ECO:0000313" key="10">
    <source>
        <dbReference type="Proteomes" id="UP001140453"/>
    </source>
</evidence>